<dbReference type="CDD" id="cd00060">
    <property type="entry name" value="FHA"/>
    <property type="match status" value="1"/>
</dbReference>
<dbReference type="RefSeq" id="WP_354693346.1">
    <property type="nucleotide sequence ID" value="NZ_JAZHOG010000001.1"/>
</dbReference>
<feature type="compositionally biased region" description="Low complexity" evidence="1">
    <location>
        <begin position="475"/>
        <end position="487"/>
    </location>
</feature>
<dbReference type="SUPFAM" id="SSF49879">
    <property type="entry name" value="SMAD/FHA domain"/>
    <property type="match status" value="1"/>
</dbReference>
<dbReference type="Proteomes" id="UP001359886">
    <property type="component" value="Unassembled WGS sequence"/>
</dbReference>
<keyword evidence="2" id="KW-0812">Transmembrane</keyword>
<proteinExistence type="predicted"/>
<accession>A0AAW9R4J6</accession>
<feature type="region of interest" description="Disordered" evidence="1">
    <location>
        <begin position="475"/>
        <end position="503"/>
    </location>
</feature>
<evidence type="ECO:0000256" key="1">
    <source>
        <dbReference type="SAM" id="MobiDB-lite"/>
    </source>
</evidence>
<comment type="caution">
    <text evidence="4">The sequence shown here is derived from an EMBL/GenBank/DDBJ whole genome shotgun (WGS) entry which is preliminary data.</text>
</comment>
<gene>
    <name evidence="4" type="ORF">V3330_00180</name>
</gene>
<dbReference type="InterPro" id="IPR000253">
    <property type="entry name" value="FHA_dom"/>
</dbReference>
<dbReference type="EMBL" id="JAZHOG010000001">
    <property type="protein sequence ID" value="MEJ8566022.1"/>
    <property type="molecule type" value="Genomic_DNA"/>
</dbReference>
<dbReference type="Gene3D" id="2.60.200.20">
    <property type="match status" value="1"/>
</dbReference>
<feature type="compositionally biased region" description="Low complexity" evidence="1">
    <location>
        <begin position="185"/>
        <end position="203"/>
    </location>
</feature>
<evidence type="ECO:0000259" key="3">
    <source>
        <dbReference type="Pfam" id="PF00498"/>
    </source>
</evidence>
<dbReference type="Pfam" id="PF00498">
    <property type="entry name" value="FHA"/>
    <property type="match status" value="1"/>
</dbReference>
<evidence type="ECO:0000256" key="2">
    <source>
        <dbReference type="SAM" id="Phobius"/>
    </source>
</evidence>
<keyword evidence="2" id="KW-0472">Membrane</keyword>
<feature type="transmembrane region" description="Helical" evidence="2">
    <location>
        <begin position="313"/>
        <end position="330"/>
    </location>
</feature>
<feature type="region of interest" description="Disordered" evidence="1">
    <location>
        <begin position="183"/>
        <end position="206"/>
    </location>
</feature>
<protein>
    <submittedName>
        <fullName evidence="4">FHA domain-containing protein</fullName>
    </submittedName>
</protein>
<evidence type="ECO:0000313" key="5">
    <source>
        <dbReference type="Proteomes" id="UP001359886"/>
    </source>
</evidence>
<reference evidence="4 5" key="1">
    <citation type="submission" date="2024-02" db="EMBL/GenBank/DDBJ databases">
        <title>A novel Wenzhouxiangellaceae bacterium, isolated from coastal sediments.</title>
        <authorList>
            <person name="Du Z.-J."/>
            <person name="Ye Y.-Q."/>
            <person name="Zhang X.-Y."/>
        </authorList>
    </citation>
    <scope>NUCLEOTIDE SEQUENCE [LARGE SCALE GENOMIC DNA]</scope>
    <source>
        <strain evidence="4 5">CH-27</strain>
    </source>
</reference>
<sequence length="503" mass="50332">MRPFHDLPAGPVHCGRQEFSGGARSGIRAAGPYLFCVLAWLLVAGSVCAQAPVESGPDLPDWAVLVLKPVGDKRVRPVTGVVVSPRGQVIVPAGFAAPGDVLFVLDGGADIFEHGRTATVADVHPASGIALLDVDGLERAPVRLAAGSVADETRLHLVAFPPAERIAEGDSVIRRTTSAGALARTASGSDTGSADATSAAGSGLPNVTGPLLDDCGGLAAYSMAGELAGMAASPDTSYLPADRLARALASLGVATRAAPCGVDGDAAAEAAAGDSAALNSPETQDMAPARETSTQAPADGLSSAAGEADGVRLPWWGLLLAALLIVAVYLSRRRSARTSAAPGLLDDGVVAEGRPVRAADVREDAGAPASGWRLHVVGTLPGGAAFERRCSVNPAAIDVLIGSGDADIRIEGTGIAAHHARLGGSVGALTLTDLGSAGGTWIGRVPCTRGEIMFVTEADTLAVAEATFTVRLAGAAGAGDDSNADPSPDSKADSKPAADDNAS</sequence>
<organism evidence="4 5">
    <name type="scientific">Elongatibacter sediminis</name>
    <dbReference type="NCBI Taxonomy" id="3119006"/>
    <lineage>
        <taxon>Bacteria</taxon>
        <taxon>Pseudomonadati</taxon>
        <taxon>Pseudomonadota</taxon>
        <taxon>Gammaproteobacteria</taxon>
        <taxon>Chromatiales</taxon>
        <taxon>Wenzhouxiangellaceae</taxon>
        <taxon>Elongatibacter</taxon>
    </lineage>
</organism>
<feature type="region of interest" description="Disordered" evidence="1">
    <location>
        <begin position="273"/>
        <end position="304"/>
    </location>
</feature>
<evidence type="ECO:0000313" key="4">
    <source>
        <dbReference type="EMBL" id="MEJ8566022.1"/>
    </source>
</evidence>
<dbReference type="AlphaFoldDB" id="A0AAW9R4J6"/>
<dbReference type="InterPro" id="IPR008984">
    <property type="entry name" value="SMAD_FHA_dom_sf"/>
</dbReference>
<feature type="domain" description="FHA" evidence="3">
    <location>
        <begin position="400"/>
        <end position="449"/>
    </location>
</feature>
<feature type="compositionally biased region" description="Basic and acidic residues" evidence="1">
    <location>
        <begin position="488"/>
        <end position="503"/>
    </location>
</feature>
<keyword evidence="2" id="KW-1133">Transmembrane helix</keyword>
<keyword evidence="5" id="KW-1185">Reference proteome</keyword>
<name>A0AAW9R4J6_9GAMM</name>